<comment type="pathway">
    <text evidence="3">Purine metabolism; IMP biosynthesis via de novo pathway; 5-amino-1-(5-phospho-D-ribosyl)imidazole-4-carboxylate from 5-amino-1-(5-phospho-D-ribosyl)imidazole (N5-CAIR route): step 2/2.</text>
</comment>
<evidence type="ECO:0000313" key="7">
    <source>
        <dbReference type="EMBL" id="TMJ09139.1"/>
    </source>
</evidence>
<accession>A0A537LM91</accession>
<dbReference type="InterPro" id="IPR033747">
    <property type="entry name" value="PurE_ClassI"/>
</dbReference>
<dbReference type="EC" id="5.4.99.18" evidence="3"/>
<keyword evidence="1 3" id="KW-0658">Purine biosynthesis</keyword>
<proteinExistence type="inferred from homology"/>
<dbReference type="InterPro" id="IPR000031">
    <property type="entry name" value="PurE_dom"/>
</dbReference>
<dbReference type="Proteomes" id="UP000318661">
    <property type="component" value="Unassembled WGS sequence"/>
</dbReference>
<name>A0A537LM91_9BACT</name>
<feature type="binding site" evidence="3">
    <location>
        <position position="26"/>
    </location>
    <ligand>
        <name>substrate</name>
    </ligand>
</feature>
<dbReference type="AlphaFoldDB" id="A0A537LM91"/>
<feature type="binding site" evidence="3">
    <location>
        <position position="29"/>
    </location>
    <ligand>
        <name>substrate</name>
    </ligand>
</feature>
<dbReference type="GO" id="GO:0016829">
    <property type="term" value="F:lyase activity"/>
    <property type="evidence" value="ECO:0007669"/>
    <property type="project" value="UniProtKB-KW"/>
</dbReference>
<dbReference type="Gene3D" id="3.40.50.1970">
    <property type="match status" value="1"/>
</dbReference>
<dbReference type="HAMAP" id="MF_01929">
    <property type="entry name" value="PurE_classI"/>
    <property type="match status" value="1"/>
</dbReference>
<gene>
    <name evidence="3 7" type="primary">purE</name>
    <name evidence="7" type="ORF">E6G98_10440</name>
    <name evidence="6" type="ORF">E6G99_07005</name>
</gene>
<dbReference type="InterPro" id="IPR024694">
    <property type="entry name" value="PurE_prokaryotes"/>
</dbReference>
<dbReference type="EMBL" id="VBAJ01000182">
    <property type="protein sequence ID" value="TMJ07369.1"/>
    <property type="molecule type" value="Genomic_DNA"/>
</dbReference>
<comment type="catalytic activity">
    <reaction evidence="3">
        <text>5-carboxyamino-1-(5-phospho-D-ribosyl)imidazole + H(+) = 5-amino-1-(5-phospho-D-ribosyl)imidazole-4-carboxylate</text>
        <dbReference type="Rhea" id="RHEA:13193"/>
        <dbReference type="ChEBI" id="CHEBI:15378"/>
        <dbReference type="ChEBI" id="CHEBI:58730"/>
        <dbReference type="ChEBI" id="CHEBI:77657"/>
        <dbReference type="EC" id="5.4.99.18"/>
    </reaction>
</comment>
<dbReference type="SMART" id="SM01001">
    <property type="entry name" value="AIRC"/>
    <property type="match status" value="1"/>
</dbReference>
<evidence type="ECO:0000313" key="8">
    <source>
        <dbReference type="Proteomes" id="UP000315217"/>
    </source>
</evidence>
<evidence type="ECO:0000313" key="9">
    <source>
        <dbReference type="Proteomes" id="UP000318661"/>
    </source>
</evidence>
<dbReference type="EMBL" id="VBAI01000167">
    <property type="protein sequence ID" value="TMJ09139.1"/>
    <property type="molecule type" value="Genomic_DNA"/>
</dbReference>
<comment type="caution">
    <text evidence="7">The sequence shown here is derived from an EMBL/GenBank/DDBJ whole genome shotgun (WGS) entry which is preliminary data.</text>
</comment>
<dbReference type="SUPFAM" id="SSF52255">
    <property type="entry name" value="N5-CAIR mutase (phosphoribosylaminoimidazole carboxylase, PurE)"/>
    <property type="match status" value="1"/>
</dbReference>
<feature type="domain" description="PurE" evidence="5">
    <location>
        <begin position="18"/>
        <end position="169"/>
    </location>
</feature>
<feature type="region of interest" description="Disordered" evidence="4">
    <location>
        <begin position="169"/>
        <end position="205"/>
    </location>
</feature>
<keyword evidence="7" id="KW-0456">Lyase</keyword>
<evidence type="ECO:0000256" key="1">
    <source>
        <dbReference type="ARBA" id="ARBA00022755"/>
    </source>
</evidence>
<sequence length="205" mass="21364">MPEERSGSHQSVTGDLNPVVGIVLGSDSDRPAMEEATRTLTEFGITPELVVASAHRSPELLDRYARAAEARGIRVLIAAAGGAAHLAGALAARTVLPVIGVPLEATGLGGLDSLLSTVQMPPGVPVATVSIGPWGARNAAILAVQMLATHDPELRERLREFKAKMARKIEEAAEGPNQPAVIARPEGPKQSPASEEIASPRRGSQ</sequence>
<dbReference type="PANTHER" id="PTHR23046:SF2">
    <property type="entry name" value="PHOSPHORIBOSYLAMINOIMIDAZOLE CARBOXYLASE"/>
    <property type="match status" value="1"/>
</dbReference>
<dbReference type="Pfam" id="PF00731">
    <property type="entry name" value="AIRC"/>
    <property type="match status" value="1"/>
</dbReference>
<dbReference type="NCBIfam" id="TIGR01162">
    <property type="entry name" value="purE"/>
    <property type="match status" value="1"/>
</dbReference>
<evidence type="ECO:0000259" key="5">
    <source>
        <dbReference type="SMART" id="SM01001"/>
    </source>
</evidence>
<protein>
    <recommendedName>
        <fullName evidence="3">N5-carboxyaminoimidazole ribonucleotide mutase</fullName>
        <shortName evidence="3">N5-CAIR mutase</shortName>
        <ecNumber evidence="3">5.4.99.18</ecNumber>
    </recommendedName>
    <alternativeName>
        <fullName evidence="3">5-(carboxyamino)imidazole ribonucleotide mutase</fullName>
    </alternativeName>
</protein>
<comment type="similarity">
    <text evidence="3">Belongs to the AIR carboxylase family. Class I subfamily.</text>
</comment>
<organism evidence="7 8">
    <name type="scientific">Candidatus Segetimicrobium genomatis</name>
    <dbReference type="NCBI Taxonomy" id="2569760"/>
    <lineage>
        <taxon>Bacteria</taxon>
        <taxon>Bacillati</taxon>
        <taxon>Candidatus Sysuimicrobiota</taxon>
        <taxon>Candidatus Sysuimicrobiia</taxon>
        <taxon>Candidatus Sysuimicrobiales</taxon>
        <taxon>Candidatus Segetimicrobiaceae</taxon>
        <taxon>Candidatus Segetimicrobium</taxon>
    </lineage>
</organism>
<evidence type="ECO:0000256" key="3">
    <source>
        <dbReference type="HAMAP-Rule" id="MF_01929"/>
    </source>
</evidence>
<keyword evidence="2 3" id="KW-0413">Isomerase</keyword>
<dbReference type="UniPathway" id="UPA00074">
    <property type="reaction ID" value="UER00943"/>
</dbReference>
<dbReference type="PANTHER" id="PTHR23046">
    <property type="entry name" value="PHOSPHORIBOSYLAMINOIMIDAZOLE CARBOXYLASE CATALYTIC SUBUNIT"/>
    <property type="match status" value="1"/>
</dbReference>
<evidence type="ECO:0000313" key="6">
    <source>
        <dbReference type="EMBL" id="TMJ07369.1"/>
    </source>
</evidence>
<feature type="binding site" evidence="3">
    <location>
        <position position="56"/>
    </location>
    <ligand>
        <name>substrate</name>
    </ligand>
</feature>
<reference evidence="8 9" key="1">
    <citation type="journal article" date="2019" name="Nat. Microbiol.">
        <title>Mediterranean grassland soil C-N compound turnover is dependent on rainfall and depth, and is mediated by genomically divergent microorganisms.</title>
        <authorList>
            <person name="Diamond S."/>
            <person name="Andeer P.F."/>
            <person name="Li Z."/>
            <person name="Crits-Christoph A."/>
            <person name="Burstein D."/>
            <person name="Anantharaman K."/>
            <person name="Lane K.R."/>
            <person name="Thomas B.C."/>
            <person name="Pan C."/>
            <person name="Northen T.R."/>
            <person name="Banfield J.F."/>
        </authorList>
    </citation>
    <scope>NUCLEOTIDE SEQUENCE [LARGE SCALE GENOMIC DNA]</scope>
    <source>
        <strain evidence="7">NP_1</strain>
        <strain evidence="6">NP_2</strain>
    </source>
</reference>
<evidence type="ECO:0000256" key="4">
    <source>
        <dbReference type="SAM" id="MobiDB-lite"/>
    </source>
</evidence>
<dbReference type="Proteomes" id="UP000315217">
    <property type="component" value="Unassembled WGS sequence"/>
</dbReference>
<dbReference type="GO" id="GO:0006189">
    <property type="term" value="P:'de novo' IMP biosynthetic process"/>
    <property type="evidence" value="ECO:0007669"/>
    <property type="project" value="UniProtKB-UniRule"/>
</dbReference>
<comment type="function">
    <text evidence="3">Catalyzes the conversion of N5-carboxyaminoimidazole ribonucleotide (N5-CAIR) to 4-carboxy-5-aminoimidazole ribonucleotide (CAIR).</text>
</comment>
<dbReference type="GO" id="GO:0034023">
    <property type="term" value="F:5-(carboxyamino)imidazole ribonucleotide mutase activity"/>
    <property type="evidence" value="ECO:0007669"/>
    <property type="project" value="UniProtKB-UniRule"/>
</dbReference>
<evidence type="ECO:0000256" key="2">
    <source>
        <dbReference type="ARBA" id="ARBA00023235"/>
    </source>
</evidence>